<reference evidence="1" key="2">
    <citation type="journal article" date="2015" name="Fish Shellfish Immunol.">
        <title>Early steps in the European eel (Anguilla anguilla)-Vibrio vulnificus interaction in the gills: Role of the RtxA13 toxin.</title>
        <authorList>
            <person name="Callol A."/>
            <person name="Pajuelo D."/>
            <person name="Ebbesson L."/>
            <person name="Teles M."/>
            <person name="MacKenzie S."/>
            <person name="Amaro C."/>
        </authorList>
    </citation>
    <scope>NUCLEOTIDE SEQUENCE</scope>
</reference>
<name>A0A0E9SW62_ANGAN</name>
<dbReference type="AlphaFoldDB" id="A0A0E9SW62"/>
<evidence type="ECO:0000313" key="1">
    <source>
        <dbReference type="EMBL" id="JAH44763.1"/>
    </source>
</evidence>
<dbReference type="EMBL" id="GBXM01063814">
    <property type="protein sequence ID" value="JAH44763.1"/>
    <property type="molecule type" value="Transcribed_RNA"/>
</dbReference>
<accession>A0A0E9SW62</accession>
<protein>
    <submittedName>
        <fullName evidence="1">Uncharacterized protein</fullName>
    </submittedName>
</protein>
<sequence length="38" mass="4200">MIVKMTVKFMQAGSTLSDGTYLHDCLPVCTLLLLKQSL</sequence>
<organism evidence="1">
    <name type="scientific">Anguilla anguilla</name>
    <name type="common">European freshwater eel</name>
    <name type="synonym">Muraena anguilla</name>
    <dbReference type="NCBI Taxonomy" id="7936"/>
    <lineage>
        <taxon>Eukaryota</taxon>
        <taxon>Metazoa</taxon>
        <taxon>Chordata</taxon>
        <taxon>Craniata</taxon>
        <taxon>Vertebrata</taxon>
        <taxon>Euteleostomi</taxon>
        <taxon>Actinopterygii</taxon>
        <taxon>Neopterygii</taxon>
        <taxon>Teleostei</taxon>
        <taxon>Anguilliformes</taxon>
        <taxon>Anguillidae</taxon>
        <taxon>Anguilla</taxon>
    </lineage>
</organism>
<proteinExistence type="predicted"/>
<reference evidence="1" key="1">
    <citation type="submission" date="2014-11" db="EMBL/GenBank/DDBJ databases">
        <authorList>
            <person name="Amaro Gonzalez C."/>
        </authorList>
    </citation>
    <scope>NUCLEOTIDE SEQUENCE</scope>
</reference>